<keyword evidence="3" id="KW-1185">Reference proteome</keyword>
<protein>
    <submittedName>
        <fullName evidence="2">Uncharacterized protein</fullName>
    </submittedName>
</protein>
<dbReference type="RefSeq" id="XP_033595347.1">
    <property type="nucleotide sequence ID" value="XM_033745897.1"/>
</dbReference>
<dbReference type="Proteomes" id="UP000799437">
    <property type="component" value="Unassembled WGS sequence"/>
</dbReference>
<feature type="compositionally biased region" description="Polar residues" evidence="1">
    <location>
        <begin position="84"/>
        <end position="96"/>
    </location>
</feature>
<feature type="region of interest" description="Disordered" evidence="1">
    <location>
        <begin position="82"/>
        <end position="184"/>
    </location>
</feature>
<sequence length="260" mass="28357">MSDSQVSHQPDGSPELASFPSPQYSDSDSSSGGVPVPPEDQHVQPFHRAQLPRSSSASSINGLFVAPLTGVVGQNAEPYAMNKQFRSSFEQPGADSSSKDMSKQQRGFQGPTPPDDDEETLEQWLETQSVSTDTQSGGAMLTNSGPEPVNMEVRAVKSTSLQPDSSAITPREIQPRKTSGISTDHSEVLAAWSSFATRAQSEEFDQCSAFRARKHGPTTNDARSTQEPRRRIEETFIRTVKGAHPGERRKVMKEKRIIIG</sequence>
<evidence type="ECO:0000313" key="3">
    <source>
        <dbReference type="Proteomes" id="UP000799437"/>
    </source>
</evidence>
<gene>
    <name evidence="2" type="ORF">EJ05DRAFT_490591</name>
</gene>
<feature type="compositionally biased region" description="Polar residues" evidence="1">
    <location>
        <begin position="157"/>
        <end position="168"/>
    </location>
</feature>
<dbReference type="AlphaFoldDB" id="A0A6A6VSY5"/>
<feature type="region of interest" description="Disordered" evidence="1">
    <location>
        <begin position="209"/>
        <end position="231"/>
    </location>
</feature>
<feature type="region of interest" description="Disordered" evidence="1">
    <location>
        <begin position="1"/>
        <end position="57"/>
    </location>
</feature>
<feature type="compositionally biased region" description="Low complexity" evidence="1">
    <location>
        <begin position="18"/>
        <end position="34"/>
    </location>
</feature>
<organism evidence="2 3">
    <name type="scientific">Pseudovirgaria hyperparasitica</name>
    <dbReference type="NCBI Taxonomy" id="470096"/>
    <lineage>
        <taxon>Eukaryota</taxon>
        <taxon>Fungi</taxon>
        <taxon>Dikarya</taxon>
        <taxon>Ascomycota</taxon>
        <taxon>Pezizomycotina</taxon>
        <taxon>Dothideomycetes</taxon>
        <taxon>Dothideomycetes incertae sedis</taxon>
        <taxon>Acrospermales</taxon>
        <taxon>Acrospermaceae</taxon>
        <taxon>Pseudovirgaria</taxon>
    </lineage>
</organism>
<evidence type="ECO:0000313" key="2">
    <source>
        <dbReference type="EMBL" id="KAF2752896.1"/>
    </source>
</evidence>
<name>A0A6A6VSY5_9PEZI</name>
<feature type="compositionally biased region" description="Polar residues" evidence="1">
    <location>
        <begin position="125"/>
        <end position="145"/>
    </location>
</feature>
<proteinExistence type="predicted"/>
<dbReference type="GeneID" id="54486951"/>
<feature type="compositionally biased region" description="Polar residues" evidence="1">
    <location>
        <begin position="1"/>
        <end position="10"/>
    </location>
</feature>
<evidence type="ECO:0000256" key="1">
    <source>
        <dbReference type="SAM" id="MobiDB-lite"/>
    </source>
</evidence>
<accession>A0A6A6VSY5</accession>
<dbReference type="EMBL" id="ML996591">
    <property type="protein sequence ID" value="KAF2752896.1"/>
    <property type="molecule type" value="Genomic_DNA"/>
</dbReference>
<reference evidence="2" key="1">
    <citation type="journal article" date="2020" name="Stud. Mycol.">
        <title>101 Dothideomycetes genomes: a test case for predicting lifestyles and emergence of pathogens.</title>
        <authorList>
            <person name="Haridas S."/>
            <person name="Albert R."/>
            <person name="Binder M."/>
            <person name="Bloem J."/>
            <person name="Labutti K."/>
            <person name="Salamov A."/>
            <person name="Andreopoulos B."/>
            <person name="Baker S."/>
            <person name="Barry K."/>
            <person name="Bills G."/>
            <person name="Bluhm B."/>
            <person name="Cannon C."/>
            <person name="Castanera R."/>
            <person name="Culley D."/>
            <person name="Daum C."/>
            <person name="Ezra D."/>
            <person name="Gonzalez J."/>
            <person name="Henrissat B."/>
            <person name="Kuo A."/>
            <person name="Liang C."/>
            <person name="Lipzen A."/>
            <person name="Lutzoni F."/>
            <person name="Magnuson J."/>
            <person name="Mondo S."/>
            <person name="Nolan M."/>
            <person name="Ohm R."/>
            <person name="Pangilinan J."/>
            <person name="Park H.-J."/>
            <person name="Ramirez L."/>
            <person name="Alfaro M."/>
            <person name="Sun H."/>
            <person name="Tritt A."/>
            <person name="Yoshinaga Y."/>
            <person name="Zwiers L.-H."/>
            <person name="Turgeon B."/>
            <person name="Goodwin S."/>
            <person name="Spatafora J."/>
            <person name="Crous P."/>
            <person name="Grigoriev I."/>
        </authorList>
    </citation>
    <scope>NUCLEOTIDE SEQUENCE</scope>
    <source>
        <strain evidence="2">CBS 121739</strain>
    </source>
</reference>